<dbReference type="InParanoid" id="J0CPQ8"/>
<evidence type="ECO:0000313" key="2">
    <source>
        <dbReference type="EMBL" id="EJD32164.1"/>
    </source>
</evidence>
<evidence type="ECO:0000256" key="1">
    <source>
        <dbReference type="SAM" id="MobiDB-lite"/>
    </source>
</evidence>
<gene>
    <name evidence="2" type="ORF">AURDEDRAFT_178809</name>
</gene>
<feature type="region of interest" description="Disordered" evidence="1">
    <location>
        <begin position="160"/>
        <end position="193"/>
    </location>
</feature>
<feature type="compositionally biased region" description="Polar residues" evidence="1">
    <location>
        <begin position="168"/>
        <end position="178"/>
    </location>
</feature>
<organism evidence="2 3">
    <name type="scientific">Auricularia subglabra (strain TFB-10046 / SS5)</name>
    <name type="common">White-rot fungus</name>
    <name type="synonym">Auricularia delicata (strain TFB10046)</name>
    <dbReference type="NCBI Taxonomy" id="717982"/>
    <lineage>
        <taxon>Eukaryota</taxon>
        <taxon>Fungi</taxon>
        <taxon>Dikarya</taxon>
        <taxon>Basidiomycota</taxon>
        <taxon>Agaricomycotina</taxon>
        <taxon>Agaricomycetes</taxon>
        <taxon>Auriculariales</taxon>
        <taxon>Auriculariaceae</taxon>
        <taxon>Auricularia</taxon>
    </lineage>
</organism>
<keyword evidence="3" id="KW-1185">Reference proteome</keyword>
<dbReference type="AlphaFoldDB" id="J0CPQ8"/>
<proteinExistence type="predicted"/>
<protein>
    <submittedName>
        <fullName evidence="2">Uncharacterized protein</fullName>
    </submittedName>
</protein>
<dbReference type="EMBL" id="JH689261">
    <property type="protein sequence ID" value="EJD32164.1"/>
    <property type="molecule type" value="Genomic_DNA"/>
</dbReference>
<dbReference type="Proteomes" id="UP000006514">
    <property type="component" value="Unassembled WGS sequence"/>
</dbReference>
<dbReference type="KEGG" id="adl:AURDEDRAFT_178809"/>
<evidence type="ECO:0000313" key="3">
    <source>
        <dbReference type="Proteomes" id="UP000006514"/>
    </source>
</evidence>
<reference evidence="3" key="1">
    <citation type="journal article" date="2012" name="Science">
        <title>The Paleozoic origin of enzymatic lignin decomposition reconstructed from 31 fungal genomes.</title>
        <authorList>
            <person name="Floudas D."/>
            <person name="Binder M."/>
            <person name="Riley R."/>
            <person name="Barry K."/>
            <person name="Blanchette R.A."/>
            <person name="Henrissat B."/>
            <person name="Martinez A.T."/>
            <person name="Otillar R."/>
            <person name="Spatafora J.W."/>
            <person name="Yadav J.S."/>
            <person name="Aerts A."/>
            <person name="Benoit I."/>
            <person name="Boyd A."/>
            <person name="Carlson A."/>
            <person name="Copeland A."/>
            <person name="Coutinho P.M."/>
            <person name="de Vries R.P."/>
            <person name="Ferreira P."/>
            <person name="Findley K."/>
            <person name="Foster B."/>
            <person name="Gaskell J."/>
            <person name="Glotzer D."/>
            <person name="Gorecki P."/>
            <person name="Heitman J."/>
            <person name="Hesse C."/>
            <person name="Hori C."/>
            <person name="Igarashi K."/>
            <person name="Jurgens J.A."/>
            <person name="Kallen N."/>
            <person name="Kersten P."/>
            <person name="Kohler A."/>
            <person name="Kuees U."/>
            <person name="Kumar T.K.A."/>
            <person name="Kuo A."/>
            <person name="LaButti K."/>
            <person name="Larrondo L.F."/>
            <person name="Lindquist E."/>
            <person name="Ling A."/>
            <person name="Lombard V."/>
            <person name="Lucas S."/>
            <person name="Lundell T."/>
            <person name="Martin R."/>
            <person name="McLaughlin D.J."/>
            <person name="Morgenstern I."/>
            <person name="Morin E."/>
            <person name="Murat C."/>
            <person name="Nagy L.G."/>
            <person name="Nolan M."/>
            <person name="Ohm R.A."/>
            <person name="Patyshakuliyeva A."/>
            <person name="Rokas A."/>
            <person name="Ruiz-Duenas F.J."/>
            <person name="Sabat G."/>
            <person name="Salamov A."/>
            <person name="Samejima M."/>
            <person name="Schmutz J."/>
            <person name="Slot J.C."/>
            <person name="St John F."/>
            <person name="Stenlid J."/>
            <person name="Sun H."/>
            <person name="Sun S."/>
            <person name="Syed K."/>
            <person name="Tsang A."/>
            <person name="Wiebenga A."/>
            <person name="Young D."/>
            <person name="Pisabarro A."/>
            <person name="Eastwood D.C."/>
            <person name="Martin F."/>
            <person name="Cullen D."/>
            <person name="Grigoriev I.V."/>
            <person name="Hibbett D.S."/>
        </authorList>
    </citation>
    <scope>NUCLEOTIDE SEQUENCE [LARGE SCALE GENOMIC DNA]</scope>
    <source>
        <strain evidence="3">TFB10046</strain>
    </source>
</reference>
<sequence>MPAPPAPPCPVGPVPVACPPCVPYDDLLLCPSGRMLAFNRSVEYAVLSVPFIQTPPDILLRHTLDSVEIFRESDYARPDHLCYRHIPGITAKRLYDDYLRYLTTYANILTAQMTWAYAYTGTTVAPNHVFRNLQPEDPVQVAPRPPDFVPHQPLIAVHHDAGSEAGSPPSNAGSPTSNDAGSSLGDAGSDDDVAPITESITYRTSDDVAPITESITYRTSTDAAANHDYVQQNGLHLGLPQPDALPMLHFTSYTPSPPPIQYMHPPAYHFQYEQ</sequence>
<name>J0CPQ8_AURST</name>
<accession>J0CPQ8</accession>